<protein>
    <submittedName>
        <fullName evidence="1">Uncharacterized protein</fullName>
    </submittedName>
</protein>
<gene>
    <name evidence="1" type="ORF">S01H1_65524</name>
</gene>
<feature type="non-terminal residue" evidence="1">
    <location>
        <position position="1"/>
    </location>
</feature>
<comment type="caution">
    <text evidence="1">The sequence shown here is derived from an EMBL/GenBank/DDBJ whole genome shotgun (WGS) entry which is preliminary data.</text>
</comment>
<dbReference type="EMBL" id="BARS01043262">
    <property type="protein sequence ID" value="GAG37755.1"/>
    <property type="molecule type" value="Genomic_DNA"/>
</dbReference>
<reference evidence="1" key="1">
    <citation type="journal article" date="2014" name="Front. Microbiol.">
        <title>High frequency of phylogenetically diverse reductive dehalogenase-homologous genes in deep subseafloor sedimentary metagenomes.</title>
        <authorList>
            <person name="Kawai M."/>
            <person name="Futagami T."/>
            <person name="Toyoda A."/>
            <person name="Takaki Y."/>
            <person name="Nishi S."/>
            <person name="Hori S."/>
            <person name="Arai W."/>
            <person name="Tsubouchi T."/>
            <person name="Morono Y."/>
            <person name="Uchiyama I."/>
            <person name="Ito T."/>
            <person name="Fujiyama A."/>
            <person name="Inagaki F."/>
            <person name="Takami H."/>
        </authorList>
    </citation>
    <scope>NUCLEOTIDE SEQUENCE</scope>
    <source>
        <strain evidence="1">Expedition CK06-06</strain>
    </source>
</reference>
<organism evidence="1">
    <name type="scientific">marine sediment metagenome</name>
    <dbReference type="NCBI Taxonomy" id="412755"/>
    <lineage>
        <taxon>unclassified sequences</taxon>
        <taxon>metagenomes</taxon>
        <taxon>ecological metagenomes</taxon>
    </lineage>
</organism>
<dbReference type="AlphaFoldDB" id="X0X410"/>
<feature type="non-terminal residue" evidence="1">
    <location>
        <position position="251"/>
    </location>
</feature>
<evidence type="ECO:0000313" key="1">
    <source>
        <dbReference type="EMBL" id="GAG37755.1"/>
    </source>
</evidence>
<accession>X0X410</accession>
<sequence length="251" mass="25657">IPADPATETNVNANETKIDAIKAETALIVADTNELQVSLADGGFTDLLIDAIKAVTDALPNAGALNDLATILADTNELQISLADGGFTDLLIDAIKAETALIVADTNEVQVSLANGGFTDLLIDAIKAETALIVADTNELQVSLADGGFTDLLIDAIKAETALIVADTNELQTDWTDGGRLDNLLDAVGDPWSTALPGAYGAGEAGKIIGDNVNAPIATVDTVVDGIRTVVDAITAAGPTKVEMDAAHGLL</sequence>
<proteinExistence type="predicted"/>
<name>X0X410_9ZZZZ</name>